<evidence type="ECO:0000256" key="1">
    <source>
        <dbReference type="SAM" id="MobiDB-lite"/>
    </source>
</evidence>
<dbReference type="GO" id="GO:0003756">
    <property type="term" value="F:protein disulfide isomerase activity"/>
    <property type="evidence" value="ECO:0007669"/>
    <property type="project" value="TreeGrafter"/>
</dbReference>
<dbReference type="Pfam" id="PF03004">
    <property type="entry name" value="Transposase_24"/>
    <property type="match status" value="1"/>
</dbReference>
<gene>
    <name evidence="2" type="ORF">Syun_000889</name>
</gene>
<evidence type="ECO:0000313" key="2">
    <source>
        <dbReference type="EMBL" id="KAK9168749.1"/>
    </source>
</evidence>
<protein>
    <submittedName>
        <fullName evidence="2">Uncharacterized protein</fullName>
    </submittedName>
</protein>
<dbReference type="GO" id="GO:0009507">
    <property type="term" value="C:chloroplast"/>
    <property type="evidence" value="ECO:0007669"/>
    <property type="project" value="TreeGrafter"/>
</dbReference>
<organism evidence="2 3">
    <name type="scientific">Stephania yunnanensis</name>
    <dbReference type="NCBI Taxonomy" id="152371"/>
    <lineage>
        <taxon>Eukaryota</taxon>
        <taxon>Viridiplantae</taxon>
        <taxon>Streptophyta</taxon>
        <taxon>Embryophyta</taxon>
        <taxon>Tracheophyta</taxon>
        <taxon>Spermatophyta</taxon>
        <taxon>Magnoliopsida</taxon>
        <taxon>Ranunculales</taxon>
        <taxon>Menispermaceae</taxon>
        <taxon>Menispermoideae</taxon>
        <taxon>Cissampelideae</taxon>
        <taxon>Stephania</taxon>
    </lineage>
</organism>
<dbReference type="GO" id="GO:0009658">
    <property type="term" value="P:chloroplast organization"/>
    <property type="evidence" value="ECO:0007669"/>
    <property type="project" value="TreeGrafter"/>
</dbReference>
<name>A0AAP0LGT7_9MAGN</name>
<dbReference type="AlphaFoldDB" id="A0AAP0LGT7"/>
<dbReference type="InterPro" id="IPR018247">
    <property type="entry name" value="EF_Hand_1_Ca_BS"/>
</dbReference>
<comment type="caution">
    <text evidence="2">The sequence shown here is derived from an EMBL/GenBank/DDBJ whole genome shotgun (WGS) entry which is preliminary data.</text>
</comment>
<dbReference type="PANTHER" id="PTHR15852">
    <property type="entry name" value="PLASTID TRANSCRIPTIONALLY ACTIVE PROTEIN"/>
    <property type="match status" value="1"/>
</dbReference>
<dbReference type="Proteomes" id="UP001420932">
    <property type="component" value="Unassembled WGS sequence"/>
</dbReference>
<proteinExistence type="predicted"/>
<dbReference type="InterPro" id="IPR004252">
    <property type="entry name" value="Probable_transposase_24"/>
</dbReference>
<reference evidence="2 3" key="1">
    <citation type="submission" date="2024-01" db="EMBL/GenBank/DDBJ databases">
        <title>Genome assemblies of Stephania.</title>
        <authorList>
            <person name="Yang L."/>
        </authorList>
    </citation>
    <scope>NUCLEOTIDE SEQUENCE [LARGE SCALE GENOMIC DNA]</scope>
    <source>
        <strain evidence="2">YNDBR</strain>
        <tissue evidence="2">Leaf</tissue>
    </source>
</reference>
<accession>A0AAP0LGT7</accession>
<sequence>MAVHQTSGFVYAWIKAPLIPPPTTKTKPKRKNPKSSRSVQNPHESLNPIVSPSRRAALSGLSGLAGLAVSLVSPSRRAGLRHRLSTLSLSLVSPSLARSTRLSVLLLEIANEVSPLTENRWEEPSRLNGKAGTNNTPVGTTKCLECRGEGRILCMECDGTGEQNIEPQFLEWVDEGTKCPYCEGLGYTTCDTCFSTEMELTWIKLLVFMACLSFPLMVECRDRHYKFDVSHCSSTLALSAMMLMNICESQTESETESETDFLHSVSDPSLIPFVISNEIRDGIHEFLISVSDSVSDQQRNQRRNAITNPYFRWDPSIDEAIVRVAYDAKACVRYGALMHELRALGLRPDFITDEAWNIYRDYWASTDFRARSEKASHNRKNEKGGPGTGPSMHTSGTRSFRTYEDILALDKDEDDKVTPNDVFLHVHTEDHDGVTFIDNRSGQFHRKLVRRRDEHIQATPDQSINKKQLYYDVAGDCPKGRVYRLRSLARKKRRCAYLGASTSHEPMQHDNDDRDNSDWVDKEHLGDKMRSIINLDKASFFLFFFSIFLPPREQSPSGAVLCASTDVCVVAAAARLYASTGRLPAGAAPATVSSCWRLPNPLAPP</sequence>
<feature type="region of interest" description="Disordered" evidence="1">
    <location>
        <begin position="21"/>
        <end position="51"/>
    </location>
</feature>
<feature type="region of interest" description="Disordered" evidence="1">
    <location>
        <begin position="373"/>
        <end position="397"/>
    </location>
</feature>
<dbReference type="SUPFAM" id="SSF57938">
    <property type="entry name" value="DnaJ/Hsp40 cysteine-rich domain"/>
    <property type="match status" value="1"/>
</dbReference>
<feature type="compositionally biased region" description="Polar residues" evidence="1">
    <location>
        <begin position="39"/>
        <end position="50"/>
    </location>
</feature>
<dbReference type="InterPro" id="IPR036410">
    <property type="entry name" value="HSP_DnaJ_Cys-rich_dom_sf"/>
</dbReference>
<evidence type="ECO:0000313" key="3">
    <source>
        <dbReference type="Proteomes" id="UP001420932"/>
    </source>
</evidence>
<dbReference type="PROSITE" id="PS00018">
    <property type="entry name" value="EF_HAND_1"/>
    <property type="match status" value="1"/>
</dbReference>
<keyword evidence="3" id="KW-1185">Reference proteome</keyword>
<dbReference type="EMBL" id="JBBNAF010000001">
    <property type="protein sequence ID" value="KAK9168749.1"/>
    <property type="molecule type" value="Genomic_DNA"/>
</dbReference>
<dbReference type="PANTHER" id="PTHR15852:SF16">
    <property type="entry name" value="PROTEIN DISULFIDE ISOMERASE PTAC5, CHLOROPLASTIC"/>
    <property type="match status" value="1"/>
</dbReference>
<feature type="compositionally biased region" description="Basic and acidic residues" evidence="1">
    <location>
        <begin position="373"/>
        <end position="383"/>
    </location>
</feature>